<gene>
    <name evidence="3" type="ORF">BBI17_008179</name>
    <name evidence="4" type="ORF">BBO99_00008244</name>
    <name evidence="1" type="ORF">JM16_008738</name>
    <name evidence="2" type="ORF">JM18_008767</name>
</gene>
<protein>
    <submittedName>
        <fullName evidence="4">Uncharacterized protein</fullName>
    </submittedName>
</protein>
<reference evidence="1" key="1">
    <citation type="journal article" date="2015" name="Genom Data">
        <title>Genome sequences of six Phytophthora species associated with forests in New Zealand.</title>
        <authorList>
            <person name="Studholme D.J."/>
            <person name="McDougal R.L."/>
            <person name="Sambles C."/>
            <person name="Hansen E."/>
            <person name="Hardy G."/>
            <person name="Grant M."/>
            <person name="Ganley R.J."/>
            <person name="Williams N.M."/>
        </authorList>
    </citation>
    <scope>NUCLEOTIDE SEQUENCE</scope>
    <source>
        <strain evidence="1">NZFS 2646</strain>
        <strain evidence="2">NZFS 3630</strain>
    </source>
</reference>
<accession>A0A3R7KQJ8</accession>
<dbReference type="EMBL" id="JPWV03000548">
    <property type="protein sequence ID" value="KAG2508715.1"/>
    <property type="molecule type" value="Genomic_DNA"/>
</dbReference>
<keyword evidence="5" id="KW-1185">Reference proteome</keyword>
<dbReference type="AlphaFoldDB" id="A0A3R7KQJ8"/>
<evidence type="ECO:0000313" key="6">
    <source>
        <dbReference type="Proteomes" id="UP000285883"/>
    </source>
</evidence>
<sequence length="115" mass="13214">MEIFGDGELEAEMHKREMKASSLSSWWQLFSDTYEELVQSIASPVRAEYSITELGDQQFSLVTCMANDEAFVREDFELKNAQGFQEVIACRSGTSSMKICELSWIICTQPEEPRW</sequence>
<dbReference type="STRING" id="325452.A0A3R7KQJ8"/>
<evidence type="ECO:0000313" key="3">
    <source>
        <dbReference type="EMBL" id="RLN32337.1"/>
    </source>
</evidence>
<dbReference type="EMBL" id="MAYM02000849">
    <property type="protein sequence ID" value="RLN32337.1"/>
    <property type="molecule type" value="Genomic_DNA"/>
</dbReference>
<dbReference type="EMBL" id="JPWU03000558">
    <property type="protein sequence ID" value="KAG2510930.1"/>
    <property type="molecule type" value="Genomic_DNA"/>
</dbReference>
<evidence type="ECO:0000313" key="1">
    <source>
        <dbReference type="EMBL" id="KAG2508715.1"/>
    </source>
</evidence>
<organism evidence="4 5">
    <name type="scientific">Phytophthora kernoviae</name>
    <dbReference type="NCBI Taxonomy" id="325452"/>
    <lineage>
        <taxon>Eukaryota</taxon>
        <taxon>Sar</taxon>
        <taxon>Stramenopiles</taxon>
        <taxon>Oomycota</taxon>
        <taxon>Peronosporomycetes</taxon>
        <taxon>Peronosporales</taxon>
        <taxon>Peronosporaceae</taxon>
        <taxon>Phytophthora</taxon>
    </lineage>
</organism>
<dbReference type="Proteomes" id="UP000285883">
    <property type="component" value="Unassembled WGS sequence"/>
</dbReference>
<evidence type="ECO:0000313" key="2">
    <source>
        <dbReference type="EMBL" id="KAG2510930.1"/>
    </source>
</evidence>
<dbReference type="Proteomes" id="UP000285624">
    <property type="component" value="Unassembled WGS sequence"/>
</dbReference>
<dbReference type="Proteomes" id="UP000792063">
    <property type="component" value="Unassembled WGS sequence"/>
</dbReference>
<reference evidence="1" key="3">
    <citation type="submission" date="2020-06" db="EMBL/GenBank/DDBJ databases">
        <authorList>
            <person name="Studholme D.J."/>
        </authorList>
    </citation>
    <scope>NUCLEOTIDE SEQUENCE</scope>
    <source>
        <strain evidence="1">NZFS 2646</strain>
        <strain evidence="2">NZFS 3630</strain>
    </source>
</reference>
<evidence type="ECO:0000313" key="4">
    <source>
        <dbReference type="EMBL" id="RLN75550.1"/>
    </source>
</evidence>
<proteinExistence type="predicted"/>
<dbReference type="Proteomes" id="UP000785171">
    <property type="component" value="Unassembled WGS sequence"/>
</dbReference>
<reference evidence="5 6" key="2">
    <citation type="submission" date="2018-07" db="EMBL/GenBank/DDBJ databases">
        <title>Genome sequencing of oomycete isolates from Chile give support for New Zealand origin for Phytophthora kernoviae and make available the first Nothophytophthora sp. genome.</title>
        <authorList>
            <person name="Studholme D.J."/>
            <person name="Sanfuentes E."/>
            <person name="Panda P."/>
            <person name="Hill R."/>
            <person name="Sambles C."/>
            <person name="Grant M."/>
            <person name="Williams N.M."/>
            <person name="Mcdougal R.L."/>
        </authorList>
    </citation>
    <scope>NUCLEOTIDE SEQUENCE [LARGE SCALE GENOMIC DNA]</scope>
    <source>
        <strain evidence="3">Chile2</strain>
        <strain evidence="4">Chile4</strain>
    </source>
</reference>
<dbReference type="EMBL" id="MBDN02000408">
    <property type="protein sequence ID" value="RLN75550.1"/>
    <property type="molecule type" value="Genomic_DNA"/>
</dbReference>
<evidence type="ECO:0000313" key="5">
    <source>
        <dbReference type="Proteomes" id="UP000285624"/>
    </source>
</evidence>
<comment type="caution">
    <text evidence="4">The sequence shown here is derived from an EMBL/GenBank/DDBJ whole genome shotgun (WGS) entry which is preliminary data.</text>
</comment>
<name>A0A3R7KQJ8_9STRA</name>